<keyword evidence="4" id="KW-1185">Reference proteome</keyword>
<organism evidence="3 4">
    <name type="scientific">Mucilaginibacter gracilis</name>
    <dbReference type="NCBI Taxonomy" id="423350"/>
    <lineage>
        <taxon>Bacteria</taxon>
        <taxon>Pseudomonadati</taxon>
        <taxon>Bacteroidota</taxon>
        <taxon>Sphingobacteriia</taxon>
        <taxon>Sphingobacteriales</taxon>
        <taxon>Sphingobacteriaceae</taxon>
        <taxon>Mucilaginibacter</taxon>
    </lineage>
</organism>
<gene>
    <name evidence="3" type="ORF">BDD43_0729</name>
</gene>
<evidence type="ECO:0000256" key="1">
    <source>
        <dbReference type="SAM" id="MobiDB-lite"/>
    </source>
</evidence>
<dbReference type="RefSeq" id="WP_121196400.1">
    <property type="nucleotide sequence ID" value="NZ_RBKU01000001.1"/>
</dbReference>
<protein>
    <submittedName>
        <fullName evidence="3">Uncharacterized protein</fullName>
    </submittedName>
</protein>
<dbReference type="OrthoDB" id="797966at2"/>
<evidence type="ECO:0000256" key="2">
    <source>
        <dbReference type="SAM" id="Phobius"/>
    </source>
</evidence>
<reference evidence="3 4" key="1">
    <citation type="submission" date="2018-10" db="EMBL/GenBank/DDBJ databases">
        <title>Genomic Encyclopedia of Archaeal and Bacterial Type Strains, Phase II (KMG-II): from individual species to whole genera.</title>
        <authorList>
            <person name="Goeker M."/>
        </authorList>
    </citation>
    <scope>NUCLEOTIDE SEQUENCE [LARGE SCALE GENOMIC DNA]</scope>
    <source>
        <strain evidence="3 4">DSM 18602</strain>
    </source>
</reference>
<comment type="caution">
    <text evidence="3">The sequence shown here is derived from an EMBL/GenBank/DDBJ whole genome shotgun (WGS) entry which is preliminary data.</text>
</comment>
<evidence type="ECO:0000313" key="4">
    <source>
        <dbReference type="Proteomes" id="UP000268007"/>
    </source>
</evidence>
<evidence type="ECO:0000313" key="3">
    <source>
        <dbReference type="EMBL" id="RKR80605.1"/>
    </source>
</evidence>
<sequence>MTWLQFILWVTGVYFLYYLAIILLDLKGGKARAETGKAMSYELSFSEPVAAEKVEHPAEALTAQNSMPRQVAAETPQQPPPPERKPEPDNVASGGVTLKNLFNLVREEAILYTRPVNFQT</sequence>
<name>A0A495IV27_9SPHI</name>
<dbReference type="EMBL" id="RBKU01000001">
    <property type="protein sequence ID" value="RKR80605.1"/>
    <property type="molecule type" value="Genomic_DNA"/>
</dbReference>
<keyword evidence="2" id="KW-0812">Transmembrane</keyword>
<proteinExistence type="predicted"/>
<keyword evidence="2" id="KW-0472">Membrane</keyword>
<accession>A0A495IV27</accession>
<keyword evidence="2" id="KW-1133">Transmembrane helix</keyword>
<feature type="transmembrane region" description="Helical" evidence="2">
    <location>
        <begin position="6"/>
        <end position="24"/>
    </location>
</feature>
<dbReference type="AlphaFoldDB" id="A0A495IV27"/>
<dbReference type="Proteomes" id="UP000268007">
    <property type="component" value="Unassembled WGS sequence"/>
</dbReference>
<feature type="region of interest" description="Disordered" evidence="1">
    <location>
        <begin position="60"/>
        <end position="94"/>
    </location>
</feature>